<dbReference type="AlphaFoldDB" id="A0A6P0C768"/>
<evidence type="ECO:0000256" key="4">
    <source>
        <dbReference type="ARBA" id="ARBA00023136"/>
    </source>
</evidence>
<dbReference type="InterPro" id="IPR020846">
    <property type="entry name" value="MFS_dom"/>
</dbReference>
<feature type="transmembrane region" description="Helical" evidence="5">
    <location>
        <begin position="158"/>
        <end position="179"/>
    </location>
</feature>
<evidence type="ECO:0000256" key="5">
    <source>
        <dbReference type="SAM" id="Phobius"/>
    </source>
</evidence>
<dbReference type="InterPro" id="IPR036259">
    <property type="entry name" value="MFS_trans_sf"/>
</dbReference>
<feature type="transmembrane region" description="Helical" evidence="5">
    <location>
        <begin position="355"/>
        <end position="373"/>
    </location>
</feature>
<dbReference type="GO" id="GO:0005886">
    <property type="term" value="C:plasma membrane"/>
    <property type="evidence" value="ECO:0007669"/>
    <property type="project" value="TreeGrafter"/>
</dbReference>
<accession>A0A6P0C768</accession>
<feature type="transmembrane region" description="Helical" evidence="5">
    <location>
        <begin position="40"/>
        <end position="57"/>
    </location>
</feature>
<feature type="transmembrane region" description="Helical" evidence="5">
    <location>
        <begin position="289"/>
        <end position="310"/>
    </location>
</feature>
<dbReference type="CDD" id="cd17477">
    <property type="entry name" value="MFS_YcaD_like"/>
    <property type="match status" value="1"/>
</dbReference>
<feature type="transmembrane region" description="Helical" evidence="5">
    <location>
        <begin position="131"/>
        <end position="152"/>
    </location>
</feature>
<dbReference type="PANTHER" id="PTHR23521:SF3">
    <property type="entry name" value="MFS TRANSPORTER"/>
    <property type="match status" value="1"/>
</dbReference>
<keyword evidence="2 5" id="KW-0812">Transmembrane</keyword>
<evidence type="ECO:0000259" key="6">
    <source>
        <dbReference type="PROSITE" id="PS50850"/>
    </source>
</evidence>
<organism evidence="7 8">
    <name type="scientific">Sulfitobacter sediminilitoris</name>
    <dbReference type="NCBI Taxonomy" id="2698830"/>
    <lineage>
        <taxon>Bacteria</taxon>
        <taxon>Pseudomonadati</taxon>
        <taxon>Pseudomonadota</taxon>
        <taxon>Alphaproteobacteria</taxon>
        <taxon>Rhodobacterales</taxon>
        <taxon>Roseobacteraceae</taxon>
        <taxon>Sulfitobacter</taxon>
    </lineage>
</organism>
<dbReference type="PANTHER" id="PTHR23521">
    <property type="entry name" value="TRANSPORTER MFS SUPERFAMILY"/>
    <property type="match status" value="1"/>
</dbReference>
<dbReference type="GO" id="GO:0022857">
    <property type="term" value="F:transmembrane transporter activity"/>
    <property type="evidence" value="ECO:0007669"/>
    <property type="project" value="InterPro"/>
</dbReference>
<evidence type="ECO:0000313" key="8">
    <source>
        <dbReference type="Proteomes" id="UP000468591"/>
    </source>
</evidence>
<dbReference type="Pfam" id="PF07690">
    <property type="entry name" value="MFS_1"/>
    <property type="match status" value="1"/>
</dbReference>
<evidence type="ECO:0000256" key="2">
    <source>
        <dbReference type="ARBA" id="ARBA00022692"/>
    </source>
</evidence>
<dbReference type="Pfam" id="PF00083">
    <property type="entry name" value="Sugar_tr"/>
    <property type="match status" value="1"/>
</dbReference>
<feature type="transmembrane region" description="Helical" evidence="5">
    <location>
        <begin position="232"/>
        <end position="253"/>
    </location>
</feature>
<feature type="transmembrane region" description="Helical" evidence="5">
    <location>
        <begin position="94"/>
        <end position="119"/>
    </location>
</feature>
<protein>
    <submittedName>
        <fullName evidence="7">MFS transporter</fullName>
    </submittedName>
</protein>
<dbReference type="PROSITE" id="PS50850">
    <property type="entry name" value="MFS"/>
    <property type="match status" value="1"/>
</dbReference>
<dbReference type="Proteomes" id="UP000468591">
    <property type="component" value="Unassembled WGS sequence"/>
</dbReference>
<keyword evidence="3 5" id="KW-1133">Transmembrane helix</keyword>
<evidence type="ECO:0000256" key="3">
    <source>
        <dbReference type="ARBA" id="ARBA00022989"/>
    </source>
</evidence>
<comment type="subcellular location">
    <subcellularLocation>
        <location evidence="1">Membrane</location>
    </subcellularLocation>
</comment>
<sequence length="419" mass="44515">MIQVLSSAWALLLGMGLLMVGNGMQGTLLGIRGAIEDFSTFEMSIVMSAYFVGFLGGSRLAPGMIRRVGHVRVFAALASLISAVMILYPTFPNIIVWSFGRVLIGFCFSAVYVVAESWLNNAADNSNRGQALSLYMIVQTLGIVIAQALLLTADPSGFVLFVIPSVLVSVAITPILLSITPTPAFDTTKPMSLKELVNFSPLGSVGMAIVGGIFAAQFGMSSVYGAEAGLSVAQISIFVSSFFVGAIILQYPIGWLSDRIDRRQLVIAVCFVGVMASMLGFFLGADFNLLLVSAFILGGMLNPLYSLLIAHTNDFLEHEDMAAASSGLIFINGLGAVMGPVVVGWMMGTDMGPPAFYLYTAVLFGVLMAYAIYRATQRAALPADETGSYVPIYPTATATAVEYAQEIAIEADQESDESV</sequence>
<proteinExistence type="predicted"/>
<feature type="transmembrane region" description="Helical" evidence="5">
    <location>
        <begin position="199"/>
        <end position="220"/>
    </location>
</feature>
<feature type="transmembrane region" description="Helical" evidence="5">
    <location>
        <begin position="322"/>
        <end position="343"/>
    </location>
</feature>
<gene>
    <name evidence="7" type="ORF">GV827_06360</name>
</gene>
<dbReference type="InterPro" id="IPR011701">
    <property type="entry name" value="MFS"/>
</dbReference>
<evidence type="ECO:0000256" key="1">
    <source>
        <dbReference type="ARBA" id="ARBA00004370"/>
    </source>
</evidence>
<feature type="domain" description="Major facilitator superfamily (MFS) profile" evidence="6">
    <location>
        <begin position="2"/>
        <end position="378"/>
    </location>
</feature>
<dbReference type="EMBL" id="JAABNT010000003">
    <property type="protein sequence ID" value="NEK22021.1"/>
    <property type="molecule type" value="Genomic_DNA"/>
</dbReference>
<feature type="transmembrane region" description="Helical" evidence="5">
    <location>
        <begin position="265"/>
        <end position="283"/>
    </location>
</feature>
<dbReference type="InterPro" id="IPR005828">
    <property type="entry name" value="MFS_sugar_transport-like"/>
</dbReference>
<feature type="transmembrane region" description="Helical" evidence="5">
    <location>
        <begin position="69"/>
        <end position="88"/>
    </location>
</feature>
<keyword evidence="4 5" id="KW-0472">Membrane</keyword>
<comment type="caution">
    <text evidence="7">The sequence shown here is derived from an EMBL/GenBank/DDBJ whole genome shotgun (WGS) entry which is preliminary data.</text>
</comment>
<dbReference type="InterPro" id="IPR047200">
    <property type="entry name" value="MFS_YcaD-like"/>
</dbReference>
<reference evidence="7 8" key="1">
    <citation type="submission" date="2020-01" db="EMBL/GenBank/DDBJ databases">
        <title>Sulfitobacter sediminilitoris sp. nov., isolated from a tidal flat.</title>
        <authorList>
            <person name="Park S."/>
            <person name="Yoon J.-H."/>
        </authorList>
    </citation>
    <scope>NUCLEOTIDE SEQUENCE [LARGE SCALE GENOMIC DNA]</scope>
    <source>
        <strain evidence="7 8">JBTF-M27</strain>
    </source>
</reference>
<name>A0A6P0C768_9RHOB</name>
<dbReference type="SUPFAM" id="SSF103473">
    <property type="entry name" value="MFS general substrate transporter"/>
    <property type="match status" value="1"/>
</dbReference>
<dbReference type="Gene3D" id="1.20.1250.20">
    <property type="entry name" value="MFS general substrate transporter like domains"/>
    <property type="match status" value="2"/>
</dbReference>
<dbReference type="RefSeq" id="WP_164352954.1">
    <property type="nucleotide sequence ID" value="NZ_JAABNT010000003.1"/>
</dbReference>
<keyword evidence="8" id="KW-1185">Reference proteome</keyword>
<evidence type="ECO:0000313" key="7">
    <source>
        <dbReference type="EMBL" id="NEK22021.1"/>
    </source>
</evidence>